<dbReference type="Pfam" id="PF01512">
    <property type="entry name" value="Complex1_51K"/>
    <property type="match status" value="1"/>
</dbReference>
<dbReference type="HAMAP" id="MF_00461">
    <property type="entry name" value="RsxC_RnfC"/>
    <property type="match status" value="1"/>
</dbReference>
<feature type="compositionally biased region" description="Polar residues" evidence="9">
    <location>
        <begin position="764"/>
        <end position="788"/>
    </location>
</feature>
<feature type="binding site" evidence="8">
    <location>
        <position position="422"/>
    </location>
    <ligand>
        <name>[4Fe-4S] cluster</name>
        <dbReference type="ChEBI" id="CHEBI:49883"/>
        <label>2</label>
    </ligand>
</feature>
<dbReference type="InterPro" id="IPR017896">
    <property type="entry name" value="4Fe4S_Fe-S-bd"/>
</dbReference>
<dbReference type="OrthoDB" id="9767754at2"/>
<dbReference type="Pfam" id="PF10531">
    <property type="entry name" value="SLBB"/>
    <property type="match status" value="1"/>
</dbReference>
<evidence type="ECO:0000313" key="11">
    <source>
        <dbReference type="EMBL" id="AWB67865.1"/>
    </source>
</evidence>
<feature type="compositionally biased region" description="Low complexity" evidence="9">
    <location>
        <begin position="694"/>
        <end position="705"/>
    </location>
</feature>
<comment type="similarity">
    <text evidence="8">Belongs to the 4Fe4S bacterial-type ferredoxin family. RnfC subfamily.</text>
</comment>
<dbReference type="SUPFAM" id="SSF51230">
    <property type="entry name" value="Single hybrid motif"/>
    <property type="match status" value="1"/>
</dbReference>
<dbReference type="NCBIfam" id="TIGR01945">
    <property type="entry name" value="rnfC"/>
    <property type="match status" value="1"/>
</dbReference>
<dbReference type="Gene3D" id="2.40.50.100">
    <property type="match status" value="1"/>
</dbReference>
<dbReference type="Proteomes" id="UP000244441">
    <property type="component" value="Chromosome"/>
</dbReference>
<evidence type="ECO:0000256" key="3">
    <source>
        <dbReference type="ARBA" id="ARBA00022723"/>
    </source>
</evidence>
<dbReference type="NCBIfam" id="NF003454">
    <property type="entry name" value="PRK05035.1"/>
    <property type="match status" value="1"/>
</dbReference>
<sequence length="868" mass="94430">MNSLLDKIRAGVLWDFPGGVFPPERKERSIQTPISQIALAPTYWVPVKQHIGKHNAVLVNTGDKVKKGQVLTSCEDTMAVPVHAPTSGTVGEIEPHVSAHPSGLPTLAIEIIADGQDEWCDRQPFANFHSFDKIELIHKIKQAGIAGLGGAAFPTHIKQSPNHPCEILIINGIECEPYITADDMLMREKANEIINGIEVLNYLLEPQLVVIAIEDNKREALNAMDNACQGKTNFVVRSIPTKYPAGGEKQLIQVITNQEIPSGKVAADIGIVTQNIGTTYAIYNAIYKGEPLIERVVTLTGEQVTKPGNYWLPIGTPIHHVLSQVGHMKIGGERVIMGGPMMGFAVQSHQVPVTKITNCLLVPSEQELPAPPPEQPCIRCSACADVCPASLLPQQLFWHSKAKEYDKAQDYKLFDCIECGACAYECPSDIPLVQYYRQAKADIRIEQEEKRKADIAKQRFEARNERLERDKQERMAKHKQAADARKQSLNSDQSAKDKIAAALARAQAKKAQQTNQTNDTTEQISSENASTEKASTQQAPSTIGKQADSNSVNTATADTNKNDNQPPQDAKSKAQAAIERAKAKRLQKNNGQEPTSSPDTSELTAKDKAKAAIERAKLKRLQEQQASENPVTSSTSTKTSKHDELPESQPQAEQSDVKSRAQAAIARAKAKKAAQQTNSAPTSEQDAEVEEQTAIKQKAQQAIARAKAKRQNADNATQSASSHVEQSQVGQTEALSKDENQSVTSAQARAKAAIAKAKAKRLAEQSSTDFAKPVTSQAENTSSSNNTDLSEDDKKARVQAAIAKAKAKKQAETSQLTPASNSPEPNVSSEPNVPNGTAEVNEPTEQQRRIKAAIEKAKAKRIQEQSKN</sequence>
<dbReference type="InterPro" id="IPR011538">
    <property type="entry name" value="Nuo51_FMN-bd"/>
</dbReference>
<dbReference type="GO" id="GO:0051539">
    <property type="term" value="F:4 iron, 4 sulfur cluster binding"/>
    <property type="evidence" value="ECO:0007669"/>
    <property type="project" value="UniProtKB-KW"/>
</dbReference>
<feature type="binding site" evidence="8">
    <location>
        <position position="416"/>
    </location>
    <ligand>
        <name>[4Fe-4S] cluster</name>
        <dbReference type="ChEBI" id="CHEBI:49883"/>
        <label>2</label>
    </ligand>
</feature>
<dbReference type="GO" id="GO:0022900">
    <property type="term" value="P:electron transport chain"/>
    <property type="evidence" value="ECO:0007669"/>
    <property type="project" value="UniProtKB-UniRule"/>
</dbReference>
<dbReference type="Pfam" id="PF12838">
    <property type="entry name" value="Fer4_7"/>
    <property type="match status" value="1"/>
</dbReference>
<dbReference type="GO" id="GO:0046872">
    <property type="term" value="F:metal ion binding"/>
    <property type="evidence" value="ECO:0007669"/>
    <property type="project" value="UniProtKB-KW"/>
</dbReference>
<dbReference type="Gene3D" id="3.40.50.11540">
    <property type="entry name" value="NADH-ubiquinone oxidoreductase 51kDa subunit"/>
    <property type="match status" value="1"/>
</dbReference>
<feature type="binding site" evidence="8">
    <location>
        <position position="426"/>
    </location>
    <ligand>
        <name>[4Fe-4S] cluster</name>
        <dbReference type="ChEBI" id="CHEBI:49883"/>
        <label>1</label>
    </ligand>
</feature>
<evidence type="ECO:0000256" key="4">
    <source>
        <dbReference type="ARBA" id="ARBA00022737"/>
    </source>
</evidence>
<keyword evidence="4 8" id="KW-0677">Repeat</keyword>
<dbReference type="EMBL" id="CP026604">
    <property type="protein sequence ID" value="AWB67865.1"/>
    <property type="molecule type" value="Genomic_DNA"/>
</dbReference>
<reference evidence="11 12" key="1">
    <citation type="submission" date="2018-01" db="EMBL/GenBank/DDBJ databases">
        <title>Genome sequence of a Cantenovulum-like bacteria.</title>
        <authorList>
            <person name="Tan W.R."/>
            <person name="Lau N.-S."/>
            <person name="Go F."/>
            <person name="Amirul A.-A.A."/>
        </authorList>
    </citation>
    <scope>NUCLEOTIDE SEQUENCE [LARGE SCALE GENOMIC DNA]</scope>
    <source>
        <strain evidence="11 12">CCB-QB4</strain>
    </source>
</reference>
<protein>
    <recommendedName>
        <fullName evidence="8">Ion-translocating oxidoreductase complex subunit C</fullName>
        <ecNumber evidence="8">7.-.-.-</ecNumber>
    </recommendedName>
    <alternativeName>
        <fullName evidence="8">Rnf electron transport complex subunit C</fullName>
    </alternativeName>
</protein>
<feature type="compositionally biased region" description="Polar residues" evidence="9">
    <location>
        <begin position="588"/>
        <end position="603"/>
    </location>
</feature>
<dbReference type="Pfam" id="PF13375">
    <property type="entry name" value="RnfC_N"/>
    <property type="match status" value="1"/>
</dbReference>
<dbReference type="EC" id="7.-.-.-" evidence="8"/>
<feature type="binding site" evidence="8">
    <location>
        <position position="387"/>
    </location>
    <ligand>
        <name>[4Fe-4S] cluster</name>
        <dbReference type="ChEBI" id="CHEBI:49883"/>
        <label>2</label>
    </ligand>
</feature>
<evidence type="ECO:0000256" key="6">
    <source>
        <dbReference type="ARBA" id="ARBA00023004"/>
    </source>
</evidence>
<keyword evidence="7 8" id="KW-0411">Iron-sulfur</keyword>
<feature type="compositionally biased region" description="Low complexity" evidence="9">
    <location>
        <begin position="820"/>
        <end position="835"/>
    </location>
</feature>
<dbReference type="PROSITE" id="PS00198">
    <property type="entry name" value="4FE4S_FER_1"/>
    <property type="match status" value="1"/>
</dbReference>
<feature type="domain" description="4Fe-4S ferredoxin-type" evidence="10">
    <location>
        <begin position="405"/>
        <end position="436"/>
    </location>
</feature>
<feature type="compositionally biased region" description="Basic and acidic residues" evidence="9">
    <location>
        <begin position="463"/>
        <end position="486"/>
    </location>
</feature>
<name>A0A2S0VUI3_9ALTE</name>
<evidence type="ECO:0000256" key="9">
    <source>
        <dbReference type="SAM" id="MobiDB-lite"/>
    </source>
</evidence>
<comment type="subunit">
    <text evidence="8">The complex is composed of six subunits: RnfA, RnfB, RnfC, RnfD, RnfE and RnfG.</text>
</comment>
<keyword evidence="8" id="KW-0997">Cell inner membrane</keyword>
<feature type="compositionally biased region" description="Low complexity" evidence="9">
    <location>
        <begin position="500"/>
        <end position="523"/>
    </location>
</feature>
<dbReference type="PANTHER" id="PTHR43034">
    <property type="entry name" value="ION-TRANSLOCATING OXIDOREDUCTASE COMPLEX SUBUNIT C"/>
    <property type="match status" value="1"/>
</dbReference>
<evidence type="ECO:0000256" key="5">
    <source>
        <dbReference type="ARBA" id="ARBA00022982"/>
    </source>
</evidence>
<dbReference type="GO" id="GO:0005886">
    <property type="term" value="C:plasma membrane"/>
    <property type="evidence" value="ECO:0007669"/>
    <property type="project" value="UniProtKB-SubCell"/>
</dbReference>
<comment type="cofactor">
    <cofactor evidence="8">
        <name>[4Fe-4S] cluster</name>
        <dbReference type="ChEBI" id="CHEBI:49883"/>
    </cofactor>
    <text evidence="8">Binds 2 [4Fe-4S] clusters per subunit.</text>
</comment>
<keyword evidence="8" id="KW-0472">Membrane</keyword>
<feature type="compositionally biased region" description="Basic and acidic residues" evidence="9">
    <location>
        <begin position="604"/>
        <end position="622"/>
    </location>
</feature>
<comment type="subcellular location">
    <subcellularLocation>
        <location evidence="8">Cell inner membrane</location>
        <topology evidence="8">Peripheral membrane protein</topology>
    </subcellularLocation>
</comment>
<feature type="compositionally biased region" description="Polar residues" evidence="9">
    <location>
        <begin position="713"/>
        <end position="734"/>
    </location>
</feature>
<feature type="region of interest" description="Disordered" evidence="9">
    <location>
        <begin position="463"/>
        <end position="847"/>
    </location>
</feature>
<keyword evidence="1 8" id="KW-0813">Transport</keyword>
<dbReference type="Gene3D" id="3.30.70.20">
    <property type="match status" value="1"/>
</dbReference>
<evidence type="ECO:0000256" key="8">
    <source>
        <dbReference type="HAMAP-Rule" id="MF_00461"/>
    </source>
</evidence>
<evidence type="ECO:0000256" key="2">
    <source>
        <dbReference type="ARBA" id="ARBA00022485"/>
    </source>
</evidence>
<keyword evidence="6 8" id="KW-0408">Iron</keyword>
<dbReference type="InterPro" id="IPR011053">
    <property type="entry name" value="Single_hybrid_motif"/>
</dbReference>
<feature type="compositionally biased region" description="Low complexity" evidence="9">
    <location>
        <begin position="553"/>
        <end position="564"/>
    </location>
</feature>
<keyword evidence="2 8" id="KW-0004">4Fe-4S</keyword>
<dbReference type="SUPFAM" id="SSF46548">
    <property type="entry name" value="alpha-helical ferredoxin"/>
    <property type="match status" value="1"/>
</dbReference>
<dbReference type="InterPro" id="IPR026902">
    <property type="entry name" value="RnfC_N"/>
</dbReference>
<organism evidence="11 12">
    <name type="scientific">Saccharobesus litoralis</name>
    <dbReference type="NCBI Taxonomy" id="2172099"/>
    <lineage>
        <taxon>Bacteria</taxon>
        <taxon>Pseudomonadati</taxon>
        <taxon>Pseudomonadota</taxon>
        <taxon>Gammaproteobacteria</taxon>
        <taxon>Alteromonadales</taxon>
        <taxon>Alteromonadaceae</taxon>
        <taxon>Saccharobesus</taxon>
    </lineage>
</organism>
<keyword evidence="8" id="KW-1278">Translocase</keyword>
<proteinExistence type="inferred from homology"/>
<dbReference type="InterPro" id="IPR010208">
    <property type="entry name" value="Ion_transpt_RnfC/RsxC"/>
</dbReference>
<dbReference type="InterPro" id="IPR017900">
    <property type="entry name" value="4Fe4S_Fe_S_CS"/>
</dbReference>
<feature type="binding site" evidence="8">
    <location>
        <position position="383"/>
    </location>
    <ligand>
        <name>[4Fe-4S] cluster</name>
        <dbReference type="ChEBI" id="CHEBI:49883"/>
        <label>1</label>
    </ligand>
</feature>
<evidence type="ECO:0000259" key="10">
    <source>
        <dbReference type="PROSITE" id="PS51379"/>
    </source>
</evidence>
<dbReference type="InterPro" id="IPR019554">
    <property type="entry name" value="Soluble_ligand-bd"/>
</dbReference>
<evidence type="ECO:0000256" key="1">
    <source>
        <dbReference type="ARBA" id="ARBA00022448"/>
    </source>
</evidence>
<dbReference type="KEGG" id="cate:C2869_16170"/>
<comment type="function">
    <text evidence="8">Part of a membrane-bound complex that couples electron transfer with translocation of ions across the membrane.</text>
</comment>
<feature type="compositionally biased region" description="Low complexity" evidence="9">
    <location>
        <begin position="746"/>
        <end position="756"/>
    </location>
</feature>
<feature type="binding site" evidence="8">
    <location>
        <position position="377"/>
    </location>
    <ligand>
        <name>[4Fe-4S] cluster</name>
        <dbReference type="ChEBI" id="CHEBI:49883"/>
        <label>1</label>
    </ligand>
</feature>
<evidence type="ECO:0000313" key="12">
    <source>
        <dbReference type="Proteomes" id="UP000244441"/>
    </source>
</evidence>
<gene>
    <name evidence="8" type="primary">rnfC</name>
    <name evidence="11" type="ORF">C2869_16170</name>
</gene>
<dbReference type="SUPFAM" id="SSF142019">
    <property type="entry name" value="Nqo1 FMN-binding domain-like"/>
    <property type="match status" value="1"/>
</dbReference>
<dbReference type="PANTHER" id="PTHR43034:SF2">
    <property type="entry name" value="ION-TRANSLOCATING OXIDOREDUCTASE COMPLEX SUBUNIT C"/>
    <property type="match status" value="1"/>
</dbReference>
<keyword evidence="3 8" id="KW-0479">Metal-binding</keyword>
<keyword evidence="5 8" id="KW-0249">Electron transport</keyword>
<feature type="compositionally biased region" description="Polar residues" evidence="9">
    <location>
        <begin position="524"/>
        <end position="552"/>
    </location>
</feature>
<dbReference type="RefSeq" id="WP_108603931.1">
    <property type="nucleotide sequence ID" value="NZ_CP026604.1"/>
</dbReference>
<accession>A0A2S0VUI3</accession>
<keyword evidence="12" id="KW-1185">Reference proteome</keyword>
<dbReference type="GO" id="GO:0009055">
    <property type="term" value="F:electron transfer activity"/>
    <property type="evidence" value="ECO:0007669"/>
    <property type="project" value="InterPro"/>
</dbReference>
<keyword evidence="8" id="KW-1003">Cell membrane</keyword>
<feature type="domain" description="4Fe-4S ferredoxin-type" evidence="10">
    <location>
        <begin position="367"/>
        <end position="397"/>
    </location>
</feature>
<evidence type="ECO:0000256" key="7">
    <source>
        <dbReference type="ARBA" id="ARBA00023014"/>
    </source>
</evidence>
<dbReference type="AlphaFoldDB" id="A0A2S0VUI3"/>
<feature type="binding site" evidence="8">
    <location>
        <position position="380"/>
    </location>
    <ligand>
        <name>[4Fe-4S] cluster</name>
        <dbReference type="ChEBI" id="CHEBI:49883"/>
        <label>1</label>
    </ligand>
</feature>
<feature type="binding site" evidence="8">
    <location>
        <position position="419"/>
    </location>
    <ligand>
        <name>[4Fe-4S] cluster</name>
        <dbReference type="ChEBI" id="CHEBI:49883"/>
        <label>2</label>
    </ligand>
</feature>
<dbReference type="PROSITE" id="PS51379">
    <property type="entry name" value="4FE4S_FER_2"/>
    <property type="match status" value="2"/>
</dbReference>
<dbReference type="InterPro" id="IPR037225">
    <property type="entry name" value="Nuo51_FMN-bd_sf"/>
</dbReference>